<dbReference type="Pfam" id="PF04367">
    <property type="entry name" value="DUF502"/>
    <property type="match status" value="1"/>
</dbReference>
<keyword evidence="3" id="KW-1185">Reference proteome</keyword>
<dbReference type="EMBL" id="QKTW01000019">
    <property type="protein sequence ID" value="PZF72087.1"/>
    <property type="molecule type" value="Genomic_DNA"/>
</dbReference>
<keyword evidence="1" id="KW-0812">Transmembrane</keyword>
<gene>
    <name evidence="2" type="ORF">DN068_14205</name>
</gene>
<dbReference type="Proteomes" id="UP000248745">
    <property type="component" value="Unassembled WGS sequence"/>
</dbReference>
<accession>A0A2W2B7Z1</accession>
<evidence type="ECO:0000313" key="3">
    <source>
        <dbReference type="Proteomes" id="UP000248745"/>
    </source>
</evidence>
<dbReference type="AlphaFoldDB" id="A0A2W2B7Z1"/>
<keyword evidence="1" id="KW-0472">Membrane</keyword>
<organism evidence="2 3">
    <name type="scientific">Taibaiella soli</name>
    <dbReference type="NCBI Taxonomy" id="1649169"/>
    <lineage>
        <taxon>Bacteria</taxon>
        <taxon>Pseudomonadati</taxon>
        <taxon>Bacteroidota</taxon>
        <taxon>Chitinophagia</taxon>
        <taxon>Chitinophagales</taxon>
        <taxon>Chitinophagaceae</taxon>
        <taxon>Taibaiella</taxon>
    </lineage>
</organism>
<sequence>MMKKLFSIIKTTVVGGILFLVPVILVIMIVGKAVGIMRKLVHPIVEQLDERFNLRFENLVVAAAIIAICFLAGMLAHIRAAKKVVSSVENNVLSHMPGYSFMKSFGADMMGQGNDNDWKPVTVRLDDSWQIGFLIDDISEDVCAVFIPDAPKPWSGTITYVTNDRIKILNITQKQAVDYLRVLGRGMHSMIKDGFDQ</sequence>
<name>A0A2W2B7Z1_9BACT</name>
<feature type="transmembrane region" description="Helical" evidence="1">
    <location>
        <begin position="12"/>
        <end position="36"/>
    </location>
</feature>
<evidence type="ECO:0000313" key="2">
    <source>
        <dbReference type="EMBL" id="PZF72087.1"/>
    </source>
</evidence>
<keyword evidence="1" id="KW-1133">Transmembrane helix</keyword>
<feature type="transmembrane region" description="Helical" evidence="1">
    <location>
        <begin position="56"/>
        <end position="76"/>
    </location>
</feature>
<dbReference type="OrthoDB" id="677047at2"/>
<evidence type="ECO:0008006" key="4">
    <source>
        <dbReference type="Google" id="ProtNLM"/>
    </source>
</evidence>
<comment type="caution">
    <text evidence="2">The sequence shown here is derived from an EMBL/GenBank/DDBJ whole genome shotgun (WGS) entry which is preliminary data.</text>
</comment>
<reference evidence="2 3" key="1">
    <citation type="submission" date="2018-06" db="EMBL/GenBank/DDBJ databases">
        <title>Mucibacter soli gen. nov., sp. nov., a new member of the family Chitinophagaceae producing mucin.</title>
        <authorList>
            <person name="Kim M.-K."/>
            <person name="Park S."/>
            <person name="Kim T.-S."/>
            <person name="Joung Y."/>
            <person name="Han J.-H."/>
            <person name="Kim S.B."/>
        </authorList>
    </citation>
    <scope>NUCLEOTIDE SEQUENCE [LARGE SCALE GENOMIC DNA]</scope>
    <source>
        <strain evidence="2 3">R1-15</strain>
    </source>
</reference>
<protein>
    <recommendedName>
        <fullName evidence="4">DUF502 domain-containing protein</fullName>
    </recommendedName>
</protein>
<dbReference type="InterPro" id="IPR007462">
    <property type="entry name" value="COV1-like"/>
</dbReference>
<proteinExistence type="predicted"/>
<evidence type="ECO:0000256" key="1">
    <source>
        <dbReference type="SAM" id="Phobius"/>
    </source>
</evidence>